<feature type="signal peptide" evidence="4">
    <location>
        <begin position="1"/>
        <end position="18"/>
    </location>
</feature>
<evidence type="ECO:0000259" key="7">
    <source>
        <dbReference type="Pfam" id="PF17389"/>
    </source>
</evidence>
<dbReference type="Pfam" id="PF17390">
    <property type="entry name" value="Bac_rhamnosid_C"/>
    <property type="match status" value="1"/>
</dbReference>
<proteinExistence type="predicted"/>
<dbReference type="Pfam" id="PF05592">
    <property type="entry name" value="Bac_rhamnosid"/>
    <property type="match status" value="1"/>
</dbReference>
<keyword evidence="3 9" id="KW-0378">Hydrolase</keyword>
<feature type="chain" id="PRO_5045440349" description="alpha-L-rhamnosidase" evidence="4">
    <location>
        <begin position="19"/>
        <end position="904"/>
    </location>
</feature>
<keyword evidence="4" id="KW-0732">Signal</keyword>
<evidence type="ECO:0000313" key="9">
    <source>
        <dbReference type="EMBL" id="MBC5615966.1"/>
    </source>
</evidence>
<feature type="domain" description="Bacterial alpha-L-rhamnosidase N-terminal" evidence="6">
    <location>
        <begin position="167"/>
        <end position="335"/>
    </location>
</feature>
<dbReference type="PIRSF" id="PIRSF010631">
    <property type="entry name" value="A-rhamnsds"/>
    <property type="match status" value="1"/>
</dbReference>
<sequence length="904" mass="101027">MKLLLSFALMLCGLAVQGARFSPMQAVDLQCEYLTTPLGIDVAEPRLMWKLQSPVGGVSQSAYRVVVATSPEQLEAGNADVWNSGRIKSGDQTVVCSPAAPLKSHTRYFWKVETWDDNGRMPVTTPVSWFETGKMTPGEWKAQWITDSHDEQYKPAPMFRREFATGKQIASARAYICGLGYYELYLNGERVGDHLLDPGYTDFSKRVLYVTYDITAQLGEGKNCIGVVLGNGWYNEQTPAVWNFHLAPWRDRPRLLCELHVTYRDGSTETIGSDASWKTATGPLLYDNLYTGVTYDARLEQPGWNRPGFDDGAWQPAVTVQSPAPLIEAQKMAAVAASGSVKPVSVEKINDTVYVYNLGKNFAGVCRLRVKGPRGTVVTMRHGELLDSAGRVDQRNINMHLRPTNASEISQFDTYILKGEGAETFMPPFTYHGFQYVEVTTSVPLQLTAENLEGIVMHSDVRPTGDFSCSNKLINQIFDISKRSYLSNLFGIPTDCPHREKNGWMADGYMVQEAGMINFDSRNIYAKWVNDMIDAQEADGNVPGIVPTSWHWDSNWAGPMWDAAIFITPHLLYQYSGDTRAIETIYPAAKRYLEYLQTREEANGTINHGLGDWLFYKAQTPVDFMATCFYYWDNVLMAQMARLTGREPEAAPYEAKAEKLKVLINELFFDPEKVCYSNGTQLSYALPLYVGIVPEQYEKRLAENLNCCIADNDYSLDFGFIGSLVVPAVLSDYGYADAVYRMVTKTTLPSWGYWIEQCGATSLFETWDVLRNIGDASRNHPSMGAVSAWMYKTLAGIQVDPEQPAFRHVLIRPAFVDGLNWAKASYDSQRGEIRSAWERNGDRITLNVQIPANMTATVSLPSAAVEAVGCKGNAKNIRKITDKKSSGVAYRIGSGAYRFTCTIN</sequence>
<dbReference type="InterPro" id="IPR035398">
    <property type="entry name" value="Bac_rhamnosid_C"/>
</dbReference>
<dbReference type="RefSeq" id="WP_118656449.1">
    <property type="nucleotide sequence ID" value="NZ_JACOOK010000001.1"/>
</dbReference>
<dbReference type="EMBL" id="JACOOK010000001">
    <property type="protein sequence ID" value="MBC5615966.1"/>
    <property type="molecule type" value="Genomic_DNA"/>
</dbReference>
<comment type="catalytic activity">
    <reaction evidence="1">
        <text>Hydrolysis of terminal non-reducing alpha-L-rhamnose residues in alpha-L-rhamnosides.</text>
        <dbReference type="EC" id="3.2.1.40"/>
    </reaction>
</comment>
<dbReference type="InterPro" id="IPR008928">
    <property type="entry name" value="6-hairpin_glycosidase_sf"/>
</dbReference>
<dbReference type="Proteomes" id="UP000636891">
    <property type="component" value="Unassembled WGS sequence"/>
</dbReference>
<protein>
    <recommendedName>
        <fullName evidence="2">alpha-L-rhamnosidase</fullName>
        <ecNumber evidence="2">3.2.1.40</ecNumber>
    </recommendedName>
</protein>
<dbReference type="InterPro" id="IPR016007">
    <property type="entry name" value="Alpha_rhamnosid"/>
</dbReference>
<accession>A0ABR7CJW8</accession>
<dbReference type="InterPro" id="IPR035396">
    <property type="entry name" value="Bac_rhamnosid6H"/>
</dbReference>
<dbReference type="SUPFAM" id="SSF49785">
    <property type="entry name" value="Galactose-binding domain-like"/>
    <property type="match status" value="1"/>
</dbReference>
<dbReference type="PANTHER" id="PTHR33307">
    <property type="entry name" value="ALPHA-RHAMNOSIDASE (EUROFUNG)"/>
    <property type="match status" value="1"/>
</dbReference>
<dbReference type="Gene3D" id="2.60.420.10">
    <property type="entry name" value="Maltose phosphorylase, domain 3"/>
    <property type="match status" value="1"/>
</dbReference>
<keyword evidence="10" id="KW-1185">Reference proteome</keyword>
<dbReference type="InterPro" id="IPR012341">
    <property type="entry name" value="6hp_glycosidase-like_sf"/>
</dbReference>
<comment type="caution">
    <text evidence="9">The sequence shown here is derived from an EMBL/GenBank/DDBJ whole genome shotgun (WGS) entry which is preliminary data.</text>
</comment>
<dbReference type="EC" id="3.2.1.40" evidence="2"/>
<dbReference type="Pfam" id="PF25788">
    <property type="entry name" value="Ig_Rha78A_N"/>
    <property type="match status" value="1"/>
</dbReference>
<gene>
    <name evidence="9" type="ORF">H8S08_02890</name>
</gene>
<dbReference type="InterPro" id="IPR008902">
    <property type="entry name" value="Rhamnosid_concanavalin"/>
</dbReference>
<feature type="domain" description="Alpha-L-rhamnosidase six-hairpin glycosidase" evidence="7">
    <location>
        <begin position="464"/>
        <end position="793"/>
    </location>
</feature>
<evidence type="ECO:0000256" key="3">
    <source>
        <dbReference type="ARBA" id="ARBA00022801"/>
    </source>
</evidence>
<dbReference type="Gene3D" id="2.60.40.10">
    <property type="entry name" value="Immunoglobulins"/>
    <property type="match status" value="1"/>
</dbReference>
<dbReference type="Pfam" id="PF08531">
    <property type="entry name" value="Bac_rhamnosid_N"/>
    <property type="match status" value="1"/>
</dbReference>
<dbReference type="InterPro" id="IPR013783">
    <property type="entry name" value="Ig-like_fold"/>
</dbReference>
<reference evidence="9 10" key="1">
    <citation type="submission" date="2020-08" db="EMBL/GenBank/DDBJ databases">
        <title>Genome public.</title>
        <authorList>
            <person name="Liu C."/>
            <person name="Sun Q."/>
        </authorList>
    </citation>
    <scope>NUCLEOTIDE SEQUENCE [LARGE SCALE GENOMIC DNA]</scope>
    <source>
        <strain evidence="9 10">New-7</strain>
    </source>
</reference>
<dbReference type="GO" id="GO:0016787">
    <property type="term" value="F:hydrolase activity"/>
    <property type="evidence" value="ECO:0007669"/>
    <property type="project" value="UniProtKB-KW"/>
</dbReference>
<dbReference type="SUPFAM" id="SSF48208">
    <property type="entry name" value="Six-hairpin glycosidases"/>
    <property type="match status" value="1"/>
</dbReference>
<dbReference type="PANTHER" id="PTHR33307:SF6">
    <property type="entry name" value="ALPHA-RHAMNOSIDASE (EUROFUNG)-RELATED"/>
    <property type="match status" value="1"/>
</dbReference>
<dbReference type="InterPro" id="IPR008979">
    <property type="entry name" value="Galactose-bd-like_sf"/>
</dbReference>
<evidence type="ECO:0000256" key="2">
    <source>
        <dbReference type="ARBA" id="ARBA00012652"/>
    </source>
</evidence>
<evidence type="ECO:0000256" key="4">
    <source>
        <dbReference type="SAM" id="SignalP"/>
    </source>
</evidence>
<dbReference type="InterPro" id="IPR013737">
    <property type="entry name" value="Bac_rhamnosid_N"/>
</dbReference>
<evidence type="ECO:0000256" key="1">
    <source>
        <dbReference type="ARBA" id="ARBA00001445"/>
    </source>
</evidence>
<organism evidence="9 10">
    <name type="scientific">Alistipes hominis</name>
    <dbReference type="NCBI Taxonomy" id="2763015"/>
    <lineage>
        <taxon>Bacteria</taxon>
        <taxon>Pseudomonadati</taxon>
        <taxon>Bacteroidota</taxon>
        <taxon>Bacteroidia</taxon>
        <taxon>Bacteroidales</taxon>
        <taxon>Rikenellaceae</taxon>
        <taxon>Alistipes</taxon>
    </lineage>
</organism>
<evidence type="ECO:0000259" key="5">
    <source>
        <dbReference type="Pfam" id="PF05592"/>
    </source>
</evidence>
<dbReference type="Gene3D" id="1.50.10.10">
    <property type="match status" value="1"/>
</dbReference>
<evidence type="ECO:0000259" key="6">
    <source>
        <dbReference type="Pfam" id="PF08531"/>
    </source>
</evidence>
<dbReference type="Gene3D" id="2.60.120.260">
    <property type="entry name" value="Galactose-binding domain-like"/>
    <property type="match status" value="2"/>
</dbReference>
<feature type="domain" description="Alpha-L-rhamnosidase C-terminal" evidence="8">
    <location>
        <begin position="796"/>
        <end position="871"/>
    </location>
</feature>
<dbReference type="Pfam" id="PF17389">
    <property type="entry name" value="Bac_rhamnosid6H"/>
    <property type="match status" value="1"/>
</dbReference>
<feature type="domain" description="Alpha-L-rhamnosidase concanavalin-like" evidence="5">
    <location>
        <begin position="348"/>
        <end position="458"/>
    </location>
</feature>
<evidence type="ECO:0000259" key="8">
    <source>
        <dbReference type="Pfam" id="PF17390"/>
    </source>
</evidence>
<evidence type="ECO:0000313" key="10">
    <source>
        <dbReference type="Proteomes" id="UP000636891"/>
    </source>
</evidence>
<name>A0ABR7CJW8_9BACT</name>